<dbReference type="PROSITE" id="PS50977">
    <property type="entry name" value="HTH_TETR_2"/>
    <property type="match status" value="1"/>
</dbReference>
<keyword evidence="2 3" id="KW-0238">DNA-binding</keyword>
<keyword evidence="1" id="KW-0678">Repressor</keyword>
<protein>
    <submittedName>
        <fullName evidence="5">TetR/AcrR family transcriptional regulator</fullName>
    </submittedName>
</protein>
<evidence type="ECO:0000256" key="2">
    <source>
        <dbReference type="ARBA" id="ARBA00023125"/>
    </source>
</evidence>
<proteinExistence type="predicted"/>
<comment type="caution">
    <text evidence="5">The sequence shown here is derived from an EMBL/GenBank/DDBJ whole genome shotgun (WGS) entry which is preliminary data.</text>
</comment>
<dbReference type="PANTHER" id="PTHR43479:SF22">
    <property type="entry name" value="TRANSCRIPTIONAL REGULATOR, TETR FAMILY"/>
    <property type="match status" value="1"/>
</dbReference>
<dbReference type="PROSITE" id="PS01081">
    <property type="entry name" value="HTH_TETR_1"/>
    <property type="match status" value="1"/>
</dbReference>
<dbReference type="InterPro" id="IPR023772">
    <property type="entry name" value="DNA-bd_HTH_TetR-type_CS"/>
</dbReference>
<feature type="domain" description="HTH tetR-type" evidence="4">
    <location>
        <begin position="1"/>
        <end position="61"/>
    </location>
</feature>
<dbReference type="SUPFAM" id="SSF46689">
    <property type="entry name" value="Homeodomain-like"/>
    <property type="match status" value="1"/>
</dbReference>
<reference evidence="5 6" key="1">
    <citation type="submission" date="2018-10" db="EMBL/GenBank/DDBJ databases">
        <title>Draft genome sequence of Bacillus salarius IM0101, isolated from a hypersaline soil in Inner Mongolia, China.</title>
        <authorList>
            <person name="Yamprayoonswat W."/>
            <person name="Boonvisut S."/>
            <person name="Jumpathong W."/>
            <person name="Sittihan S."/>
            <person name="Ruangsuj P."/>
            <person name="Wanthongcharoen S."/>
            <person name="Thongpramul N."/>
            <person name="Pimmason S."/>
            <person name="Yu B."/>
            <person name="Yasawong M."/>
        </authorList>
    </citation>
    <scope>NUCLEOTIDE SEQUENCE [LARGE SCALE GENOMIC DNA]</scope>
    <source>
        <strain evidence="5 6">IM0101</strain>
    </source>
</reference>
<dbReference type="PANTHER" id="PTHR43479">
    <property type="entry name" value="ACREF/ENVCD OPERON REPRESSOR-RELATED"/>
    <property type="match status" value="1"/>
</dbReference>
<dbReference type="InterPro" id="IPR050624">
    <property type="entry name" value="HTH-type_Tx_Regulator"/>
</dbReference>
<dbReference type="GO" id="GO:0003677">
    <property type="term" value="F:DNA binding"/>
    <property type="evidence" value="ECO:0007669"/>
    <property type="project" value="UniProtKB-UniRule"/>
</dbReference>
<dbReference type="InterPro" id="IPR009057">
    <property type="entry name" value="Homeodomain-like_sf"/>
</dbReference>
<evidence type="ECO:0000259" key="4">
    <source>
        <dbReference type="PROSITE" id="PS50977"/>
    </source>
</evidence>
<dbReference type="Proteomes" id="UP000275076">
    <property type="component" value="Unassembled WGS sequence"/>
</dbReference>
<gene>
    <name evidence="5" type="ORF">D7Z54_10380</name>
</gene>
<evidence type="ECO:0000256" key="3">
    <source>
        <dbReference type="PROSITE-ProRule" id="PRU00335"/>
    </source>
</evidence>
<dbReference type="InterPro" id="IPR001647">
    <property type="entry name" value="HTH_TetR"/>
</dbReference>
<dbReference type="Gene3D" id="1.10.357.10">
    <property type="entry name" value="Tetracycline Repressor, domain 2"/>
    <property type="match status" value="1"/>
</dbReference>
<accession>A0A428N4G0</accession>
<dbReference type="EMBL" id="RBVX01000008">
    <property type="protein sequence ID" value="RSL33370.1"/>
    <property type="molecule type" value="Genomic_DNA"/>
</dbReference>
<dbReference type="RefSeq" id="WP_125555775.1">
    <property type="nucleotide sequence ID" value="NZ_RBVX01000008.1"/>
</dbReference>
<keyword evidence="6" id="KW-1185">Reference proteome</keyword>
<dbReference type="Pfam" id="PF00440">
    <property type="entry name" value="TetR_N"/>
    <property type="match status" value="1"/>
</dbReference>
<evidence type="ECO:0000256" key="1">
    <source>
        <dbReference type="ARBA" id="ARBA00022491"/>
    </source>
</evidence>
<organism evidence="5 6">
    <name type="scientific">Salibacterium salarium</name>
    <dbReference type="NCBI Taxonomy" id="284579"/>
    <lineage>
        <taxon>Bacteria</taxon>
        <taxon>Bacillati</taxon>
        <taxon>Bacillota</taxon>
        <taxon>Bacilli</taxon>
        <taxon>Bacillales</taxon>
        <taxon>Bacillaceae</taxon>
    </lineage>
</organism>
<feature type="DNA-binding region" description="H-T-H motif" evidence="3">
    <location>
        <begin position="24"/>
        <end position="43"/>
    </location>
</feature>
<name>A0A428N4G0_9BACI</name>
<dbReference type="AlphaFoldDB" id="A0A428N4G0"/>
<evidence type="ECO:0000313" key="6">
    <source>
        <dbReference type="Proteomes" id="UP000275076"/>
    </source>
</evidence>
<sequence length="290" mass="34290">MDKHENIIVTALRLFSEKGYFSTSVQEIVSYCGISKGSFYNYFASKEDLLIEVFRYNHQQMLWRAKNVNLDQSLSPKEQLIKKIKLELEGLYNNREFFLLLHKVVPIHENKKLLPLMKKTKAAMISWHKEWLMEVYGEKIIPQIWDHVLFLQGAMKEYITLIKENNETGEPELFAKEIIAKLDVLVEHGSHLNPVLTNKLMQEYEEMVQNPEKKTKEEERDETLTALKSKIDMHVTQDQEKQELMESVQCLEEEFKQQVPRSFLMKAMISFLKENPLLKNDVYSLEQFIK</sequence>
<dbReference type="OrthoDB" id="9812993at2"/>
<evidence type="ECO:0000313" key="5">
    <source>
        <dbReference type="EMBL" id="RSL33370.1"/>
    </source>
</evidence>
<dbReference type="PRINTS" id="PR00455">
    <property type="entry name" value="HTHTETR"/>
</dbReference>